<dbReference type="InterPro" id="IPR048147">
    <property type="entry name" value="CBO0543-like"/>
</dbReference>
<feature type="transmembrane region" description="Helical" evidence="1">
    <location>
        <begin position="38"/>
        <end position="56"/>
    </location>
</feature>
<feature type="transmembrane region" description="Helical" evidence="1">
    <location>
        <begin position="61"/>
        <end position="77"/>
    </location>
</feature>
<feature type="transmembrane region" description="Helical" evidence="1">
    <location>
        <begin position="126"/>
        <end position="145"/>
    </location>
</feature>
<keyword evidence="1" id="KW-1133">Transmembrane helix</keyword>
<proteinExistence type="predicted"/>
<evidence type="ECO:0000313" key="3">
    <source>
        <dbReference type="Proteomes" id="UP001500866"/>
    </source>
</evidence>
<reference evidence="2 3" key="1">
    <citation type="journal article" date="2019" name="Int. J. Syst. Evol. Microbiol.">
        <title>The Global Catalogue of Microorganisms (GCM) 10K type strain sequencing project: providing services to taxonomists for standard genome sequencing and annotation.</title>
        <authorList>
            <consortium name="The Broad Institute Genomics Platform"/>
            <consortium name="The Broad Institute Genome Sequencing Center for Infectious Disease"/>
            <person name="Wu L."/>
            <person name="Ma J."/>
        </authorList>
    </citation>
    <scope>NUCLEOTIDE SEQUENCE [LARGE SCALE GENOMIC DNA]</scope>
    <source>
        <strain evidence="2 3">JCM 15395</strain>
    </source>
</reference>
<feature type="transmembrane region" description="Helical" evidence="1">
    <location>
        <begin position="97"/>
        <end position="119"/>
    </location>
</feature>
<comment type="caution">
    <text evidence="2">The sequence shown here is derived from an EMBL/GenBank/DDBJ whole genome shotgun (WGS) entry which is preliminary data.</text>
</comment>
<dbReference type="NCBIfam" id="NF041644">
    <property type="entry name" value="CBO0543_fam"/>
    <property type="match status" value="1"/>
</dbReference>
<protein>
    <submittedName>
        <fullName evidence="2">Uncharacterized protein</fullName>
    </submittedName>
</protein>
<evidence type="ECO:0000313" key="2">
    <source>
        <dbReference type="EMBL" id="GAA0603859.1"/>
    </source>
</evidence>
<keyword evidence="1" id="KW-0472">Membrane</keyword>
<dbReference type="EMBL" id="BAAADS010000015">
    <property type="protein sequence ID" value="GAA0603859.1"/>
    <property type="molecule type" value="Genomic_DNA"/>
</dbReference>
<evidence type="ECO:0000256" key="1">
    <source>
        <dbReference type="SAM" id="Phobius"/>
    </source>
</evidence>
<sequence>METEQIKQIEQINKLENKLTPIKIDYWQQYSSLHSWEFWFLLTVLVLSLICLYLFIDRKKALQIGFFGFNIHVWLNYLDEIAIYNELWSFPYKLIPYLPVFTFEASFVPVVFMFVYQWTINHDKNYYLYATGLCLILAFVWRPLLSTVDLFQVKNGINYLYVILGYLIVMVMSKWITNIFVHFEKEKKST</sequence>
<dbReference type="Proteomes" id="UP001500866">
    <property type="component" value="Unassembled WGS sequence"/>
</dbReference>
<dbReference type="RefSeq" id="WP_343812840.1">
    <property type="nucleotide sequence ID" value="NZ_BAAADS010000015.1"/>
</dbReference>
<name>A0ABN1G4C9_9BACI</name>
<organism evidence="2 3">
    <name type="scientific">Virgibacillus siamensis</name>
    <dbReference type="NCBI Taxonomy" id="480071"/>
    <lineage>
        <taxon>Bacteria</taxon>
        <taxon>Bacillati</taxon>
        <taxon>Bacillota</taxon>
        <taxon>Bacilli</taxon>
        <taxon>Bacillales</taxon>
        <taxon>Bacillaceae</taxon>
        <taxon>Virgibacillus</taxon>
    </lineage>
</organism>
<accession>A0ABN1G4C9</accession>
<gene>
    <name evidence="2" type="ORF">GCM10009001_21170</name>
</gene>
<keyword evidence="1" id="KW-0812">Transmembrane</keyword>
<feature type="transmembrane region" description="Helical" evidence="1">
    <location>
        <begin position="157"/>
        <end position="181"/>
    </location>
</feature>
<keyword evidence="3" id="KW-1185">Reference proteome</keyword>